<name>A0A4Q9HVI3_STRKA</name>
<evidence type="ECO:0000313" key="2">
    <source>
        <dbReference type="Proteomes" id="UP000292452"/>
    </source>
</evidence>
<keyword evidence="2" id="KW-1185">Reference proteome</keyword>
<organism evidence="1 2">
    <name type="scientific">Streptomyces kasugaensis</name>
    <dbReference type="NCBI Taxonomy" id="1946"/>
    <lineage>
        <taxon>Bacteria</taxon>
        <taxon>Bacillati</taxon>
        <taxon>Actinomycetota</taxon>
        <taxon>Actinomycetes</taxon>
        <taxon>Kitasatosporales</taxon>
        <taxon>Streptomycetaceae</taxon>
        <taxon>Streptomyces</taxon>
    </lineage>
</organism>
<gene>
    <name evidence="1" type="ORF">EYS09_17010</name>
</gene>
<protein>
    <submittedName>
        <fullName evidence="1">Uncharacterized protein</fullName>
    </submittedName>
</protein>
<dbReference type="EMBL" id="SIXH01000134">
    <property type="protein sequence ID" value="TBO58509.1"/>
    <property type="molecule type" value="Genomic_DNA"/>
</dbReference>
<proteinExistence type="predicted"/>
<dbReference type="Proteomes" id="UP000292452">
    <property type="component" value="Unassembled WGS sequence"/>
</dbReference>
<dbReference type="AlphaFoldDB" id="A0A4Q9HVI3"/>
<reference evidence="1 2" key="1">
    <citation type="submission" date="2019-02" db="EMBL/GenBank/DDBJ databases">
        <title>Draft Genome Sequence of Streptomyces sp. AM-2504, identified by 16S rRNA comparative analysis as a Streptomyces Kasugaensis strain.</title>
        <authorList>
            <person name="Napolioni V."/>
            <person name="Giuliodori A.M."/>
            <person name="Spurio R."/>
            <person name="Fabbretti A."/>
        </authorList>
    </citation>
    <scope>NUCLEOTIDE SEQUENCE [LARGE SCALE GENOMIC DNA]</scope>
    <source>
        <strain evidence="1 2">AM-2504</strain>
    </source>
</reference>
<accession>A0A4Q9HVI3</accession>
<sequence>MSHERVELPADFGPYNCPDPNCWLKTPPNRADGHDSPTLAELRERVRADCESRRRLGPLGRTL</sequence>
<comment type="caution">
    <text evidence="1">The sequence shown here is derived from an EMBL/GenBank/DDBJ whole genome shotgun (WGS) entry which is preliminary data.</text>
</comment>
<evidence type="ECO:0000313" key="1">
    <source>
        <dbReference type="EMBL" id="TBO58509.1"/>
    </source>
</evidence>